<dbReference type="PROSITE" id="PS50005">
    <property type="entry name" value="TPR"/>
    <property type="match status" value="1"/>
</dbReference>
<evidence type="ECO:0000256" key="1">
    <source>
        <dbReference type="PROSITE-ProRule" id="PRU00339"/>
    </source>
</evidence>
<feature type="compositionally biased region" description="Basic and acidic residues" evidence="2">
    <location>
        <begin position="87"/>
        <end position="97"/>
    </location>
</feature>
<dbReference type="InterPro" id="IPR011990">
    <property type="entry name" value="TPR-like_helical_dom_sf"/>
</dbReference>
<dbReference type="OrthoDB" id="626167at2759"/>
<dbReference type="Pfam" id="PF13374">
    <property type="entry name" value="TPR_10"/>
    <property type="match status" value="1"/>
</dbReference>
<dbReference type="EMBL" id="RBNI01009023">
    <property type="protein sequence ID" value="RUP44379.1"/>
    <property type="molecule type" value="Genomic_DNA"/>
</dbReference>
<comment type="caution">
    <text evidence="3">The sequence shown here is derived from an EMBL/GenBank/DDBJ whole genome shotgun (WGS) entry which is preliminary data.</text>
</comment>
<dbReference type="AlphaFoldDB" id="A0A433D0L5"/>
<feature type="repeat" description="TPR" evidence="1">
    <location>
        <begin position="16"/>
        <end position="49"/>
    </location>
</feature>
<reference evidence="3 4" key="1">
    <citation type="journal article" date="2018" name="New Phytol.">
        <title>Phylogenomics of Endogonaceae and evolution of mycorrhizas within Mucoromycota.</title>
        <authorList>
            <person name="Chang Y."/>
            <person name="Desiro A."/>
            <person name="Na H."/>
            <person name="Sandor L."/>
            <person name="Lipzen A."/>
            <person name="Clum A."/>
            <person name="Barry K."/>
            <person name="Grigoriev I.V."/>
            <person name="Martin F.M."/>
            <person name="Stajich J.E."/>
            <person name="Smith M.E."/>
            <person name="Bonito G."/>
            <person name="Spatafora J.W."/>
        </authorList>
    </citation>
    <scope>NUCLEOTIDE SEQUENCE [LARGE SCALE GENOMIC DNA]</scope>
    <source>
        <strain evidence="3 4">GMNB39</strain>
    </source>
</reference>
<dbReference type="InterPro" id="IPR019734">
    <property type="entry name" value="TPR_rpt"/>
</dbReference>
<dbReference type="SUPFAM" id="SSF48452">
    <property type="entry name" value="TPR-like"/>
    <property type="match status" value="1"/>
</dbReference>
<evidence type="ECO:0000313" key="4">
    <source>
        <dbReference type="Proteomes" id="UP000268093"/>
    </source>
</evidence>
<evidence type="ECO:0000313" key="3">
    <source>
        <dbReference type="EMBL" id="RUP44379.1"/>
    </source>
</evidence>
<dbReference type="Proteomes" id="UP000268093">
    <property type="component" value="Unassembled WGS sequence"/>
</dbReference>
<dbReference type="Gene3D" id="1.25.40.10">
    <property type="entry name" value="Tetratricopeptide repeat domain"/>
    <property type="match status" value="1"/>
</dbReference>
<name>A0A433D0L5_9FUNG</name>
<keyword evidence="1" id="KW-0802">TPR repeat</keyword>
<keyword evidence="4" id="KW-1185">Reference proteome</keyword>
<feature type="region of interest" description="Disordered" evidence="2">
    <location>
        <begin position="73"/>
        <end position="97"/>
    </location>
</feature>
<sequence length="97" mass="10848">MAIFISEEKLGMKCPATFLNNLTLLYASQSEYDKAGPLYERALAVSEKVFPLSLNNLAGVYYSQGKTRAPRHGIISENPGWPLQHPGKYDKAEPLYE</sequence>
<organism evidence="3 4">
    <name type="scientific">Jimgerdemannia flammicorona</name>
    <dbReference type="NCBI Taxonomy" id="994334"/>
    <lineage>
        <taxon>Eukaryota</taxon>
        <taxon>Fungi</taxon>
        <taxon>Fungi incertae sedis</taxon>
        <taxon>Mucoromycota</taxon>
        <taxon>Mucoromycotina</taxon>
        <taxon>Endogonomycetes</taxon>
        <taxon>Endogonales</taxon>
        <taxon>Endogonaceae</taxon>
        <taxon>Jimgerdemannia</taxon>
    </lineage>
</organism>
<evidence type="ECO:0000256" key="2">
    <source>
        <dbReference type="SAM" id="MobiDB-lite"/>
    </source>
</evidence>
<proteinExistence type="predicted"/>
<protein>
    <submittedName>
        <fullName evidence="3">Uncharacterized protein</fullName>
    </submittedName>
</protein>
<accession>A0A433D0L5</accession>
<gene>
    <name evidence="3" type="ORF">BC936DRAFT_149553</name>
</gene>